<dbReference type="EMBL" id="CP017599">
    <property type="protein sequence ID" value="AOX03730.1"/>
    <property type="molecule type" value="Genomic_DNA"/>
</dbReference>
<proteinExistence type="predicted"/>
<evidence type="ECO:0000256" key="2">
    <source>
        <dbReference type="ARBA" id="ARBA00022803"/>
    </source>
</evidence>
<evidence type="ECO:0000256" key="1">
    <source>
        <dbReference type="ARBA" id="ARBA00022737"/>
    </source>
</evidence>
<keyword evidence="2 3" id="KW-0802">TPR repeat</keyword>
<dbReference type="InterPro" id="IPR051012">
    <property type="entry name" value="CellSynth/LPSAsmb/PSIAsmb"/>
</dbReference>
<keyword evidence="1" id="KW-0677">Repeat</keyword>
<dbReference type="GO" id="GO:0042802">
    <property type="term" value="F:identical protein binding"/>
    <property type="evidence" value="ECO:0007669"/>
    <property type="project" value="InterPro"/>
</dbReference>
<dbReference type="SUPFAM" id="SSF48452">
    <property type="entry name" value="TPR-like"/>
    <property type="match status" value="1"/>
</dbReference>
<dbReference type="PANTHER" id="PTHR45586:SF1">
    <property type="entry name" value="LIPOPOLYSACCHARIDE ASSEMBLY PROTEIN B"/>
    <property type="match status" value="1"/>
</dbReference>
<dbReference type="Proteomes" id="UP000177870">
    <property type="component" value="Chromosome"/>
</dbReference>
<dbReference type="Gene3D" id="1.25.40.10">
    <property type="entry name" value="Tetratricopeptide repeat domain"/>
    <property type="match status" value="1"/>
</dbReference>
<evidence type="ECO:0000313" key="5">
    <source>
        <dbReference type="Proteomes" id="UP000177870"/>
    </source>
</evidence>
<name>A0A1D8U1F7_9CYAN</name>
<evidence type="ECO:0000313" key="4">
    <source>
        <dbReference type="EMBL" id="AOX03730.1"/>
    </source>
</evidence>
<dbReference type="Pfam" id="PF13414">
    <property type="entry name" value="TPR_11"/>
    <property type="match status" value="1"/>
</dbReference>
<organism evidence="4 5">
    <name type="scientific">Moorena producens PAL-8-15-08-1</name>
    <dbReference type="NCBI Taxonomy" id="1458985"/>
    <lineage>
        <taxon>Bacteria</taxon>
        <taxon>Bacillati</taxon>
        <taxon>Cyanobacteriota</taxon>
        <taxon>Cyanophyceae</taxon>
        <taxon>Coleofasciculales</taxon>
        <taxon>Coleofasciculaceae</taxon>
        <taxon>Moorena</taxon>
    </lineage>
</organism>
<dbReference type="STRING" id="1458985.BJP34_33705"/>
<dbReference type="KEGG" id="mpro:BJP34_33705"/>
<sequence>MNTPPLDEALKTYEIALDNLEYSASPMSEEQIIAVLNARDFVHATGQAKVYPSYHQQKTLVALDVRLKQNAWQISKVIDFSSWRTSLEPPDTAWWWHLETETELARWQWWDWLWRGLSIAGWTANLGLLIDLLPRFLIAGTGFAGAVAIAFPSLLTLLQAISELTETGQEEFDKLLIRLGIPKHFHGEAQLGATELLLLILLGFNFYLPNFSNFSNRRGFENYNKGQLASAEAHYQQALALNPDNVKAHYNLAVVYEDLQQFDKARTQYQFAVKGGFVKAYNNLGRLHILNNKPSLAIPLLFKGLAGAGQASIKVRYDLMKNLGWALLKQGREEQAEPILRSAVSLGSSPEGIEKISNRGSAHCLLAQVYQGQNQKTKALTQWQKCCQLGSSANPDEDLWLGLAHQKLKEENQSCGQNNGKP</sequence>
<gene>
    <name evidence="4" type="ORF">BJP34_33705</name>
</gene>
<dbReference type="PROSITE" id="PS50005">
    <property type="entry name" value="TPR"/>
    <property type="match status" value="1"/>
</dbReference>
<dbReference type="Pfam" id="PF07721">
    <property type="entry name" value="TPR_4"/>
    <property type="match status" value="1"/>
</dbReference>
<dbReference type="OrthoDB" id="530353at2"/>
<feature type="repeat" description="TPR" evidence="3">
    <location>
        <begin position="212"/>
        <end position="245"/>
    </location>
</feature>
<dbReference type="RefSeq" id="WP_070396099.1">
    <property type="nucleotide sequence ID" value="NZ_CP017599.1"/>
</dbReference>
<protein>
    <recommendedName>
        <fullName evidence="6">Tetratricopeptide repeat protein</fullName>
    </recommendedName>
</protein>
<dbReference type="AlphaFoldDB" id="A0A1D8U1F7"/>
<dbReference type="PANTHER" id="PTHR45586">
    <property type="entry name" value="TPR REPEAT-CONTAINING PROTEIN PA4667"/>
    <property type="match status" value="1"/>
</dbReference>
<dbReference type="InterPro" id="IPR019734">
    <property type="entry name" value="TPR_rpt"/>
</dbReference>
<dbReference type="InterPro" id="IPR011990">
    <property type="entry name" value="TPR-like_helical_dom_sf"/>
</dbReference>
<evidence type="ECO:0000256" key="3">
    <source>
        <dbReference type="PROSITE-ProRule" id="PRU00339"/>
    </source>
</evidence>
<evidence type="ECO:0008006" key="6">
    <source>
        <dbReference type="Google" id="ProtNLM"/>
    </source>
</evidence>
<accession>A0A1D8U1F7</accession>
<dbReference type="SMART" id="SM00028">
    <property type="entry name" value="TPR"/>
    <property type="match status" value="5"/>
</dbReference>
<dbReference type="InterPro" id="IPR011717">
    <property type="entry name" value="TPR-4"/>
</dbReference>
<reference evidence="5" key="1">
    <citation type="submission" date="2016-10" db="EMBL/GenBank/DDBJ databases">
        <title>Comparative genomics uncovers the prolific and rare metabolic potential of the cyanobacterial genus Moorea.</title>
        <authorList>
            <person name="Leao T."/>
            <person name="Castelao G."/>
            <person name="Korobeynikov A."/>
            <person name="Monroe E.A."/>
            <person name="Podell S."/>
            <person name="Glukhov E."/>
            <person name="Allen E."/>
            <person name="Gerwick W.H."/>
            <person name="Gerwick L."/>
        </authorList>
    </citation>
    <scope>NUCLEOTIDE SEQUENCE [LARGE SCALE GENOMIC DNA]</scope>
    <source>
        <strain evidence="5">PAL-8-15-08-1</strain>
    </source>
</reference>